<dbReference type="RefSeq" id="WP_152583326.1">
    <property type="nucleotide sequence ID" value="NZ_JAVJPO010000024.1"/>
</dbReference>
<comment type="subcellular location">
    <subcellularLocation>
        <location evidence="1">Membrane</location>
        <topology evidence="1">Multi-pass membrane protein</topology>
    </subcellularLocation>
</comment>
<organism evidence="9 10">
    <name type="scientific">Microcella pacifica</name>
    <dbReference type="NCBI Taxonomy" id="2591847"/>
    <lineage>
        <taxon>Bacteria</taxon>
        <taxon>Bacillati</taxon>
        <taxon>Actinomycetota</taxon>
        <taxon>Actinomycetes</taxon>
        <taxon>Micrococcales</taxon>
        <taxon>Microbacteriaceae</taxon>
        <taxon>Microcella</taxon>
    </lineage>
</organism>
<dbReference type="SMART" id="SM01160">
    <property type="entry name" value="DUF1751"/>
    <property type="match status" value="1"/>
</dbReference>
<evidence type="ECO:0000256" key="6">
    <source>
        <dbReference type="ARBA" id="ARBA00023136"/>
    </source>
</evidence>
<evidence type="ECO:0000256" key="5">
    <source>
        <dbReference type="ARBA" id="ARBA00022989"/>
    </source>
</evidence>
<evidence type="ECO:0000256" key="2">
    <source>
        <dbReference type="ARBA" id="ARBA00009045"/>
    </source>
</evidence>
<feature type="transmembrane region" description="Helical" evidence="7">
    <location>
        <begin position="155"/>
        <end position="173"/>
    </location>
</feature>
<comment type="similarity">
    <text evidence="2">Belongs to the peptidase S54 family.</text>
</comment>
<reference evidence="9 10" key="2">
    <citation type="submission" date="2020-03" db="EMBL/GenBank/DDBJ databases">
        <title>Chryseoglobus sp. isolated from a deep-sea seamount.</title>
        <authorList>
            <person name="Zhang D.-C."/>
        </authorList>
    </citation>
    <scope>NUCLEOTIDE SEQUENCE [LARGE SCALE GENOMIC DNA]</scope>
    <source>
        <strain evidence="9 10">KN1116</strain>
    </source>
</reference>
<comment type="caution">
    <text evidence="9">The sequence shown here is derived from an EMBL/GenBank/DDBJ whole genome shotgun (WGS) entry which is preliminary data.</text>
</comment>
<feature type="transmembrane region" description="Helical" evidence="7">
    <location>
        <begin position="128"/>
        <end position="146"/>
    </location>
</feature>
<dbReference type="Proteomes" id="UP000818266">
    <property type="component" value="Unassembled WGS sequence"/>
</dbReference>
<keyword evidence="9" id="KW-0645">Protease</keyword>
<protein>
    <submittedName>
        <fullName evidence="9">Rhomboid family intramembrane serine protease</fullName>
    </submittedName>
</protein>
<evidence type="ECO:0000313" key="9">
    <source>
        <dbReference type="EMBL" id="NHF62727.1"/>
    </source>
</evidence>
<feature type="transmembrane region" description="Helical" evidence="7">
    <location>
        <begin position="256"/>
        <end position="276"/>
    </location>
</feature>
<proteinExistence type="inferred from homology"/>
<feature type="domain" description="Peptidase S54 rhomboid" evidence="8">
    <location>
        <begin position="113"/>
        <end position="245"/>
    </location>
</feature>
<evidence type="ECO:0000256" key="3">
    <source>
        <dbReference type="ARBA" id="ARBA00022692"/>
    </source>
</evidence>
<dbReference type="EMBL" id="VIKT02000007">
    <property type="protein sequence ID" value="NHF62727.1"/>
    <property type="molecule type" value="Genomic_DNA"/>
</dbReference>
<keyword evidence="4" id="KW-0378">Hydrolase</keyword>
<dbReference type="PANTHER" id="PTHR43731">
    <property type="entry name" value="RHOMBOID PROTEASE"/>
    <property type="match status" value="1"/>
</dbReference>
<dbReference type="GO" id="GO:0004252">
    <property type="term" value="F:serine-type endopeptidase activity"/>
    <property type="evidence" value="ECO:0007669"/>
    <property type="project" value="InterPro"/>
</dbReference>
<evidence type="ECO:0000259" key="8">
    <source>
        <dbReference type="Pfam" id="PF01694"/>
    </source>
</evidence>
<keyword evidence="10" id="KW-1185">Reference proteome</keyword>
<dbReference type="GO" id="GO:0006508">
    <property type="term" value="P:proteolysis"/>
    <property type="evidence" value="ECO:0007669"/>
    <property type="project" value="UniProtKB-KW"/>
</dbReference>
<dbReference type="OrthoDB" id="9807874at2"/>
<evidence type="ECO:0000256" key="1">
    <source>
        <dbReference type="ARBA" id="ARBA00004141"/>
    </source>
</evidence>
<gene>
    <name evidence="9" type="ORF">FK219_005675</name>
</gene>
<feature type="transmembrane region" description="Helical" evidence="7">
    <location>
        <begin position="226"/>
        <end position="244"/>
    </location>
</feature>
<accession>A0A9E5JNK9</accession>
<evidence type="ECO:0000256" key="7">
    <source>
        <dbReference type="SAM" id="Phobius"/>
    </source>
</evidence>
<dbReference type="GO" id="GO:0016020">
    <property type="term" value="C:membrane"/>
    <property type="evidence" value="ECO:0007669"/>
    <property type="project" value="UniProtKB-SubCell"/>
</dbReference>
<dbReference type="PANTHER" id="PTHR43731:SF14">
    <property type="entry name" value="PRESENILIN-ASSOCIATED RHOMBOID-LIKE PROTEIN, MITOCHONDRIAL"/>
    <property type="match status" value="1"/>
</dbReference>
<dbReference type="InterPro" id="IPR035952">
    <property type="entry name" value="Rhomboid-like_sf"/>
</dbReference>
<dbReference type="InterPro" id="IPR050925">
    <property type="entry name" value="Rhomboid_protease_S54"/>
</dbReference>
<sequence>MSDPGAATGATVCYRHADRRSLIRCQRCGRPICPECQTPAPVGVHCPECRAAAAAAAPRRPSRIARAFRRGSSVPVVTYTIIAVTTLAFLLQWLTQGLLTQAFAYFPPLTVPEPWRMLTVALVHSERSVFHILVNMYSLFVLGSLLERLIGRSRFLAVYGLSILGGSVAVLWLAPDSAVVGASGGIFGLLGALFVIQRRLGGGSIQLIALIVINLGLGFVIPGVSWQAHVGGLVVGALTALVLLRTRRVDQQRRQALLLAGVGAVLILATAARFALA</sequence>
<keyword evidence="5 7" id="KW-1133">Transmembrane helix</keyword>
<feature type="transmembrane region" description="Helical" evidence="7">
    <location>
        <begin position="76"/>
        <end position="95"/>
    </location>
</feature>
<feature type="transmembrane region" description="Helical" evidence="7">
    <location>
        <begin position="179"/>
        <end position="196"/>
    </location>
</feature>
<dbReference type="SUPFAM" id="SSF144091">
    <property type="entry name" value="Rhomboid-like"/>
    <property type="match status" value="1"/>
</dbReference>
<evidence type="ECO:0000256" key="4">
    <source>
        <dbReference type="ARBA" id="ARBA00022801"/>
    </source>
</evidence>
<dbReference type="AlphaFoldDB" id="A0A9E5JNK9"/>
<keyword evidence="6 7" id="KW-0472">Membrane</keyword>
<reference evidence="9 10" key="1">
    <citation type="submission" date="2019-06" db="EMBL/GenBank/DDBJ databases">
        <authorList>
            <person name="De-Chao Zhang Q."/>
        </authorList>
    </citation>
    <scope>NUCLEOTIDE SEQUENCE [LARGE SCALE GENOMIC DNA]</scope>
    <source>
        <strain evidence="9 10">KN1116</strain>
    </source>
</reference>
<name>A0A9E5JNK9_9MICO</name>
<evidence type="ECO:0000313" key="10">
    <source>
        <dbReference type="Proteomes" id="UP000818266"/>
    </source>
</evidence>
<dbReference type="InterPro" id="IPR022764">
    <property type="entry name" value="Peptidase_S54_rhomboid_dom"/>
</dbReference>
<feature type="transmembrane region" description="Helical" evidence="7">
    <location>
        <begin position="203"/>
        <end position="220"/>
    </location>
</feature>
<dbReference type="Pfam" id="PF01694">
    <property type="entry name" value="Rhomboid"/>
    <property type="match status" value="1"/>
</dbReference>
<dbReference type="Gene3D" id="1.20.1540.10">
    <property type="entry name" value="Rhomboid-like"/>
    <property type="match status" value="1"/>
</dbReference>
<keyword evidence="3 7" id="KW-0812">Transmembrane</keyword>